<dbReference type="PROSITE" id="PS01316">
    <property type="entry name" value="ATP_P_PHORIBOSYLTR"/>
    <property type="match status" value="1"/>
</dbReference>
<feature type="domain" description="ATP phosphoribosyltransferase catalytic" evidence="14">
    <location>
        <begin position="59"/>
        <end position="235"/>
    </location>
</feature>
<dbReference type="AlphaFoldDB" id="A0A6G1GC31"/>
<dbReference type="OrthoDB" id="2574at2759"/>
<organism evidence="16">
    <name type="scientific">Eremomyces bilateralis CBS 781.70</name>
    <dbReference type="NCBI Taxonomy" id="1392243"/>
    <lineage>
        <taxon>Eukaryota</taxon>
        <taxon>Fungi</taxon>
        <taxon>Dikarya</taxon>
        <taxon>Ascomycota</taxon>
        <taxon>Pezizomycotina</taxon>
        <taxon>Dothideomycetes</taxon>
        <taxon>Dothideomycetes incertae sedis</taxon>
        <taxon>Eremomycetales</taxon>
        <taxon>Eremomycetaceae</taxon>
        <taxon>Eremomyces</taxon>
    </lineage>
</organism>
<comment type="catalytic activity">
    <reaction evidence="1">
        <text>1-(5-phospho-beta-D-ribosyl)-ATP + diphosphate = 5-phospho-alpha-D-ribose 1-diphosphate + ATP</text>
        <dbReference type="Rhea" id="RHEA:18473"/>
        <dbReference type="ChEBI" id="CHEBI:30616"/>
        <dbReference type="ChEBI" id="CHEBI:33019"/>
        <dbReference type="ChEBI" id="CHEBI:58017"/>
        <dbReference type="ChEBI" id="CHEBI:73183"/>
        <dbReference type="EC" id="2.4.2.17"/>
    </reaction>
</comment>
<sequence length="315" mass="34289">MDLVKDLEDRLLFAIPKKGRLSQPCLDLLRGSDIKFNKPQRLDITLVRNLPIALVFLPAGDIPRLVQRGRIDLGITGRDQIAEYQLRDPPRDDGKGIDEVLALPFGGCKLQVQVPKDGDITEPKQLVGKTVCTSFHHLTSSYFAKFEADATGAAANGDANGELKTEIEWAGGSVESSIALGDAVGIVDLVESGDTMRAHGLKAISTVLESTAVLIKSKRARNPELVNLIASRIRGVITAQAYVLCTYNIKRELLPIASKVTPGKRAPTINSLEEEGWVAVSSMVERKKIAEVMDELERIGAEDILVRTIENARSS</sequence>
<dbReference type="Proteomes" id="UP000504638">
    <property type="component" value="Unplaced"/>
</dbReference>
<proteinExistence type="inferred from homology"/>
<dbReference type="GO" id="GO:0000105">
    <property type="term" value="P:L-histidine biosynthetic process"/>
    <property type="evidence" value="ECO:0007669"/>
    <property type="project" value="UniProtKB-UniPathway"/>
</dbReference>
<dbReference type="GeneID" id="54419328"/>
<reference evidence="18" key="3">
    <citation type="submission" date="2025-04" db="UniProtKB">
        <authorList>
            <consortium name="RefSeq"/>
        </authorList>
    </citation>
    <scope>IDENTIFICATION</scope>
    <source>
        <strain evidence="18">CBS 781.70</strain>
    </source>
</reference>
<dbReference type="UniPathway" id="UPA00031">
    <property type="reaction ID" value="UER00006"/>
</dbReference>
<dbReference type="NCBIfam" id="TIGR03455">
    <property type="entry name" value="HisG_C-term"/>
    <property type="match status" value="1"/>
</dbReference>
<evidence type="ECO:0000259" key="15">
    <source>
        <dbReference type="Pfam" id="PF08029"/>
    </source>
</evidence>
<feature type="domain" description="Histidine biosynthesis HisG C-terminal" evidence="15">
    <location>
        <begin position="239"/>
        <end position="311"/>
    </location>
</feature>
<dbReference type="EMBL" id="ML975151">
    <property type="protein sequence ID" value="KAF1815584.1"/>
    <property type="molecule type" value="Genomic_DNA"/>
</dbReference>
<evidence type="ECO:0000256" key="1">
    <source>
        <dbReference type="ARBA" id="ARBA00000915"/>
    </source>
</evidence>
<keyword evidence="17" id="KW-1185">Reference proteome</keyword>
<dbReference type="HAMAP" id="MF_00079">
    <property type="entry name" value="HisG_Long"/>
    <property type="match status" value="1"/>
</dbReference>
<dbReference type="InterPro" id="IPR011322">
    <property type="entry name" value="N-reg_PII-like_a/b"/>
</dbReference>
<dbReference type="PANTHER" id="PTHR21403">
    <property type="entry name" value="ATP PHOSPHORIBOSYLTRANSFERASE ATP-PRTASE"/>
    <property type="match status" value="1"/>
</dbReference>
<evidence type="ECO:0000259" key="14">
    <source>
        <dbReference type="Pfam" id="PF01634"/>
    </source>
</evidence>
<dbReference type="InterPro" id="IPR001348">
    <property type="entry name" value="ATP_PRibTrfase_HisG"/>
</dbReference>
<gene>
    <name evidence="16 18" type="ORF">P152DRAFT_455290</name>
</gene>
<evidence type="ECO:0000256" key="4">
    <source>
        <dbReference type="ARBA" id="ARBA00009372"/>
    </source>
</evidence>
<evidence type="ECO:0000256" key="12">
    <source>
        <dbReference type="ARBA" id="ARBA00022840"/>
    </source>
</evidence>
<keyword evidence="13" id="KW-0368">Histidine biosynthesis</keyword>
<keyword evidence="7" id="KW-0963">Cytoplasm</keyword>
<dbReference type="InterPro" id="IPR018198">
    <property type="entry name" value="ATP_PRibTrfase_CS"/>
</dbReference>
<name>A0A6G1GC31_9PEZI</name>
<dbReference type="EC" id="2.4.2.17" evidence="5"/>
<keyword evidence="12" id="KW-0067">ATP-binding</keyword>
<keyword evidence="10 16" id="KW-0808">Transferase</keyword>
<dbReference type="Gene3D" id="3.40.190.10">
    <property type="entry name" value="Periplasmic binding protein-like II"/>
    <property type="match status" value="2"/>
</dbReference>
<evidence type="ECO:0000313" key="16">
    <source>
        <dbReference type="EMBL" id="KAF1815584.1"/>
    </source>
</evidence>
<evidence type="ECO:0000256" key="9">
    <source>
        <dbReference type="ARBA" id="ARBA00022676"/>
    </source>
</evidence>
<dbReference type="InterPro" id="IPR013115">
    <property type="entry name" value="HisG_C"/>
</dbReference>
<protein>
    <recommendedName>
        <fullName evidence="6">ATP phosphoribosyltransferase</fullName>
        <ecNumber evidence="5">2.4.2.17</ecNumber>
    </recommendedName>
</protein>
<accession>A0A6G1GC31</accession>
<dbReference type="SUPFAM" id="SSF53850">
    <property type="entry name" value="Periplasmic binding protein-like II"/>
    <property type="match status" value="1"/>
</dbReference>
<dbReference type="SUPFAM" id="SSF54913">
    <property type="entry name" value="GlnB-like"/>
    <property type="match status" value="1"/>
</dbReference>
<dbReference type="RefSeq" id="XP_033537215.1">
    <property type="nucleotide sequence ID" value="XM_033678758.1"/>
</dbReference>
<dbReference type="Pfam" id="PF01634">
    <property type="entry name" value="HisG"/>
    <property type="match status" value="1"/>
</dbReference>
<dbReference type="FunFam" id="3.30.70.120:FF:000003">
    <property type="entry name" value="ATP phosphoribosyltransferase"/>
    <property type="match status" value="1"/>
</dbReference>
<evidence type="ECO:0000256" key="8">
    <source>
        <dbReference type="ARBA" id="ARBA00022605"/>
    </source>
</evidence>
<comment type="pathway">
    <text evidence="3">Amino-acid biosynthesis; L-histidine biosynthesis; L-histidine from 5-phospho-alpha-D-ribose 1-diphosphate: step 1/9.</text>
</comment>
<reference evidence="18" key="2">
    <citation type="submission" date="2020-04" db="EMBL/GenBank/DDBJ databases">
        <authorList>
            <consortium name="NCBI Genome Project"/>
        </authorList>
    </citation>
    <scope>NUCLEOTIDE SEQUENCE</scope>
    <source>
        <strain evidence="18">CBS 781.70</strain>
    </source>
</reference>
<dbReference type="NCBIfam" id="TIGR00070">
    <property type="entry name" value="hisG"/>
    <property type="match status" value="1"/>
</dbReference>
<dbReference type="PANTHER" id="PTHR21403:SF8">
    <property type="entry name" value="ATP PHOSPHORIBOSYLTRANSFERASE"/>
    <property type="match status" value="1"/>
</dbReference>
<dbReference type="GO" id="GO:0005524">
    <property type="term" value="F:ATP binding"/>
    <property type="evidence" value="ECO:0007669"/>
    <property type="project" value="UniProtKB-KW"/>
</dbReference>
<evidence type="ECO:0000256" key="5">
    <source>
        <dbReference type="ARBA" id="ARBA00011946"/>
    </source>
</evidence>
<evidence type="ECO:0000313" key="18">
    <source>
        <dbReference type="RefSeq" id="XP_033537215.1"/>
    </source>
</evidence>
<reference evidence="16 18" key="1">
    <citation type="submission" date="2020-01" db="EMBL/GenBank/DDBJ databases">
        <authorList>
            <consortium name="DOE Joint Genome Institute"/>
            <person name="Haridas S."/>
            <person name="Albert R."/>
            <person name="Binder M."/>
            <person name="Bloem J."/>
            <person name="Labutti K."/>
            <person name="Salamov A."/>
            <person name="Andreopoulos B."/>
            <person name="Baker S.E."/>
            <person name="Barry K."/>
            <person name="Bills G."/>
            <person name="Bluhm B.H."/>
            <person name="Cannon C."/>
            <person name="Castanera R."/>
            <person name="Culley D.E."/>
            <person name="Daum C."/>
            <person name="Ezra D."/>
            <person name="Gonzalez J.B."/>
            <person name="Henrissat B."/>
            <person name="Kuo A."/>
            <person name="Liang C."/>
            <person name="Lipzen A."/>
            <person name="Lutzoni F."/>
            <person name="Magnuson J."/>
            <person name="Mondo S."/>
            <person name="Nolan M."/>
            <person name="Ohm R."/>
            <person name="Pangilinan J."/>
            <person name="Park H.-J."/>
            <person name="Ramirez L."/>
            <person name="Alfaro M."/>
            <person name="Sun H."/>
            <person name="Tritt A."/>
            <person name="Yoshinaga Y."/>
            <person name="Zwiers L.-H."/>
            <person name="Turgeon B.G."/>
            <person name="Goodwin S.B."/>
            <person name="Spatafora J.W."/>
            <person name="Crous P.W."/>
            <person name="Grigoriev I.V."/>
        </authorList>
    </citation>
    <scope>NUCLEOTIDE SEQUENCE</scope>
    <source>
        <strain evidence="16 18">CBS 781.70</strain>
    </source>
</reference>
<dbReference type="InterPro" id="IPR015867">
    <property type="entry name" value="N-reg_PII/ATP_PRibTrfase_C"/>
</dbReference>
<comment type="subcellular location">
    <subcellularLocation>
        <location evidence="2">Cytoplasm</location>
    </subcellularLocation>
</comment>
<dbReference type="InterPro" id="IPR013820">
    <property type="entry name" value="ATP_PRibTrfase_cat"/>
</dbReference>
<dbReference type="InterPro" id="IPR020621">
    <property type="entry name" value="ATP-PRT_HisG_long"/>
</dbReference>
<evidence type="ECO:0000256" key="2">
    <source>
        <dbReference type="ARBA" id="ARBA00004496"/>
    </source>
</evidence>
<keyword evidence="8" id="KW-0028">Amino-acid biosynthesis</keyword>
<dbReference type="GO" id="GO:0005737">
    <property type="term" value="C:cytoplasm"/>
    <property type="evidence" value="ECO:0007669"/>
    <property type="project" value="UniProtKB-SubCell"/>
</dbReference>
<evidence type="ECO:0000256" key="7">
    <source>
        <dbReference type="ARBA" id="ARBA00022490"/>
    </source>
</evidence>
<evidence type="ECO:0000256" key="11">
    <source>
        <dbReference type="ARBA" id="ARBA00022741"/>
    </source>
</evidence>
<keyword evidence="11" id="KW-0547">Nucleotide-binding</keyword>
<evidence type="ECO:0000256" key="3">
    <source>
        <dbReference type="ARBA" id="ARBA00004667"/>
    </source>
</evidence>
<evidence type="ECO:0000313" key="17">
    <source>
        <dbReference type="Proteomes" id="UP000504638"/>
    </source>
</evidence>
<evidence type="ECO:0000256" key="13">
    <source>
        <dbReference type="ARBA" id="ARBA00023102"/>
    </source>
</evidence>
<comment type="similarity">
    <text evidence="4">Belongs to the ATP phosphoribosyltransferase family.</text>
</comment>
<evidence type="ECO:0000256" key="6">
    <source>
        <dbReference type="ARBA" id="ARBA00020998"/>
    </source>
</evidence>
<evidence type="ECO:0000256" key="10">
    <source>
        <dbReference type="ARBA" id="ARBA00022679"/>
    </source>
</evidence>
<keyword evidence="9 16" id="KW-0328">Glycosyltransferase</keyword>
<dbReference type="GO" id="GO:0000287">
    <property type="term" value="F:magnesium ion binding"/>
    <property type="evidence" value="ECO:0007669"/>
    <property type="project" value="InterPro"/>
</dbReference>
<dbReference type="GO" id="GO:0003879">
    <property type="term" value="F:ATP phosphoribosyltransferase activity"/>
    <property type="evidence" value="ECO:0007669"/>
    <property type="project" value="UniProtKB-EC"/>
</dbReference>
<dbReference type="Gene3D" id="3.30.70.120">
    <property type="match status" value="1"/>
</dbReference>
<dbReference type="Pfam" id="PF08029">
    <property type="entry name" value="HisG_C"/>
    <property type="match status" value="1"/>
</dbReference>